<reference evidence="2 3" key="1">
    <citation type="journal article" date="2017" name="ISME J.">
        <title>Potential for microbial H2 and metal transformations associated with novel bacteria and archaea in deep terrestrial subsurface sediments.</title>
        <authorList>
            <person name="Hernsdorf A.W."/>
            <person name="Amano Y."/>
            <person name="Miyakawa K."/>
            <person name="Ise K."/>
            <person name="Suzuki Y."/>
            <person name="Anantharaman K."/>
            <person name="Probst A."/>
            <person name="Burstein D."/>
            <person name="Thomas B.C."/>
            <person name="Banfield J.F."/>
        </authorList>
    </citation>
    <scope>NUCLEOTIDE SEQUENCE [LARGE SCALE GENOMIC DNA]</scope>
    <source>
        <strain evidence="2">HGW-Wallbacteria-1</strain>
    </source>
</reference>
<keyword evidence="1" id="KW-0472">Membrane</keyword>
<feature type="transmembrane region" description="Helical" evidence="1">
    <location>
        <begin position="102"/>
        <end position="123"/>
    </location>
</feature>
<evidence type="ECO:0000256" key="1">
    <source>
        <dbReference type="SAM" id="Phobius"/>
    </source>
</evidence>
<protein>
    <submittedName>
        <fullName evidence="2">Uncharacterized protein</fullName>
    </submittedName>
</protein>
<accession>A0A2N1PLL9</accession>
<feature type="transmembrane region" description="Helical" evidence="1">
    <location>
        <begin position="49"/>
        <end position="71"/>
    </location>
</feature>
<dbReference type="EMBL" id="PGXC01000023">
    <property type="protein sequence ID" value="PKK89225.1"/>
    <property type="molecule type" value="Genomic_DNA"/>
</dbReference>
<keyword evidence="1" id="KW-0812">Transmembrane</keyword>
<evidence type="ECO:0000313" key="2">
    <source>
        <dbReference type="EMBL" id="PKK89225.1"/>
    </source>
</evidence>
<organism evidence="2 3">
    <name type="scientific">Candidatus Wallbacteria bacterium HGW-Wallbacteria-1</name>
    <dbReference type="NCBI Taxonomy" id="2013854"/>
    <lineage>
        <taxon>Bacteria</taxon>
        <taxon>Candidatus Walliibacteriota</taxon>
    </lineage>
</organism>
<proteinExistence type="predicted"/>
<sequence>MKPDKARFWLAAVCLMNVFCIAAHLVVSIKKPGADPIFRSELIMYLPWPFFGNIAVRELIAVSVLTILLFFKSRIAAVLLLILFILTRVFILVFAMKLNPLGTSLTALWTFMTIQGTRAAFALNRK</sequence>
<feature type="transmembrane region" description="Helical" evidence="1">
    <location>
        <begin position="78"/>
        <end position="96"/>
    </location>
</feature>
<comment type="caution">
    <text evidence="2">The sequence shown here is derived from an EMBL/GenBank/DDBJ whole genome shotgun (WGS) entry which is preliminary data.</text>
</comment>
<dbReference type="AlphaFoldDB" id="A0A2N1PLL9"/>
<gene>
    <name evidence="2" type="ORF">CVV64_15575</name>
</gene>
<evidence type="ECO:0000313" key="3">
    <source>
        <dbReference type="Proteomes" id="UP000233256"/>
    </source>
</evidence>
<feature type="transmembrane region" description="Helical" evidence="1">
    <location>
        <begin position="7"/>
        <end position="29"/>
    </location>
</feature>
<dbReference type="Proteomes" id="UP000233256">
    <property type="component" value="Unassembled WGS sequence"/>
</dbReference>
<keyword evidence="1" id="KW-1133">Transmembrane helix</keyword>
<name>A0A2N1PLL9_9BACT</name>